<proteinExistence type="inferred from homology"/>
<dbReference type="PANTHER" id="PTHR13903:SF31">
    <property type="entry name" value="CUPIN-DOMAIN CONTAINING PROTEIN"/>
    <property type="match status" value="1"/>
</dbReference>
<evidence type="ECO:0000313" key="6">
    <source>
        <dbReference type="EMBL" id="MBW4659706.1"/>
    </source>
</evidence>
<feature type="binding site" evidence="2">
    <location>
        <position position="67"/>
    </location>
    <ligand>
        <name>Fe cation</name>
        <dbReference type="ChEBI" id="CHEBI:24875"/>
    </ligand>
</feature>
<feature type="domain" description="Pirin C-terminal" evidence="5">
    <location>
        <begin position="186"/>
        <end position="293"/>
    </location>
</feature>
<dbReference type="InterPro" id="IPR003829">
    <property type="entry name" value="Pirin_N_dom"/>
</dbReference>
<dbReference type="CDD" id="cd02247">
    <property type="entry name" value="cupin_pirin_C"/>
    <property type="match status" value="1"/>
</dbReference>
<comment type="similarity">
    <text evidence="1 3">Belongs to the pirin family.</text>
</comment>
<dbReference type="PIRSF" id="PIRSF006232">
    <property type="entry name" value="Pirin"/>
    <property type="match status" value="1"/>
</dbReference>
<evidence type="ECO:0000256" key="2">
    <source>
        <dbReference type="PIRSR" id="PIRSR006232-1"/>
    </source>
</evidence>
<dbReference type="EMBL" id="JAHHHD010000014">
    <property type="protein sequence ID" value="MBW4659706.1"/>
    <property type="molecule type" value="Genomic_DNA"/>
</dbReference>
<feature type="binding site" evidence="2">
    <location>
        <position position="111"/>
    </location>
    <ligand>
        <name>Fe cation</name>
        <dbReference type="ChEBI" id="CHEBI:24875"/>
    </ligand>
</feature>
<keyword evidence="2" id="KW-0408">Iron</keyword>
<sequence>MTVQTQTLRTIAGIINSVETIEGAGFLVRRPFPKSSFSEFDPFLLLDELGPVNLKPGQAKGAPDHPHRGFETVSYILDGRLEHKDSEGHAGLLNPGDVQWMTAGAGVIHSEMPESEFIRTGGKLHGIQLWVNLPQQDKMMAPRYQEIPSAQIPVAQTENGAVTVRVIAGAALGATAVIETRTPIVYLHFTLQPGATIVQPVPKEYNAFAYVLDGSGLFGAEQEPGEDGQMVIFAQDGNEVTIANSAEAQHPLDLLLIAGVPLNEPVVRYGPFVMNTEAEIIQAIDDYRNGRMGHIHA</sequence>
<feature type="binding site" evidence="2">
    <location>
        <position position="109"/>
    </location>
    <ligand>
        <name>Fe cation</name>
        <dbReference type="ChEBI" id="CHEBI:24875"/>
    </ligand>
</feature>
<accession>A0A951UMI9</accession>
<dbReference type="Pfam" id="PF02678">
    <property type="entry name" value="Pirin"/>
    <property type="match status" value="1"/>
</dbReference>
<reference evidence="6" key="1">
    <citation type="submission" date="2021-05" db="EMBL/GenBank/DDBJ databases">
        <authorList>
            <person name="Pietrasiak N."/>
            <person name="Ward R."/>
            <person name="Stajich J.E."/>
            <person name="Kurbessoian T."/>
        </authorList>
    </citation>
    <scope>NUCLEOTIDE SEQUENCE</scope>
    <source>
        <strain evidence="6">UHER 2000/2452</strain>
    </source>
</reference>
<evidence type="ECO:0000313" key="7">
    <source>
        <dbReference type="Proteomes" id="UP000757435"/>
    </source>
</evidence>
<dbReference type="Pfam" id="PF05726">
    <property type="entry name" value="Pirin_C"/>
    <property type="match status" value="1"/>
</dbReference>
<feature type="domain" description="Pirin N-terminal" evidence="4">
    <location>
        <begin position="28"/>
        <end position="131"/>
    </location>
</feature>
<dbReference type="InterPro" id="IPR008778">
    <property type="entry name" value="Pirin_C_dom"/>
</dbReference>
<dbReference type="InterPro" id="IPR014710">
    <property type="entry name" value="RmlC-like_jellyroll"/>
</dbReference>
<keyword evidence="2" id="KW-0479">Metal-binding</keyword>
<dbReference type="GO" id="GO:0046872">
    <property type="term" value="F:metal ion binding"/>
    <property type="evidence" value="ECO:0007669"/>
    <property type="project" value="UniProtKB-KW"/>
</dbReference>
<organism evidence="6 7">
    <name type="scientific">Drouetiella hepatica Uher 2000/2452</name>
    <dbReference type="NCBI Taxonomy" id="904376"/>
    <lineage>
        <taxon>Bacteria</taxon>
        <taxon>Bacillati</taxon>
        <taxon>Cyanobacteriota</taxon>
        <taxon>Cyanophyceae</taxon>
        <taxon>Oculatellales</taxon>
        <taxon>Oculatellaceae</taxon>
        <taxon>Drouetiella</taxon>
    </lineage>
</organism>
<comment type="cofactor">
    <cofactor evidence="2">
        <name>Fe cation</name>
        <dbReference type="ChEBI" id="CHEBI:24875"/>
    </cofactor>
    <text evidence="2">Binds 1 Fe cation per subunit.</text>
</comment>
<evidence type="ECO:0000259" key="4">
    <source>
        <dbReference type="Pfam" id="PF02678"/>
    </source>
</evidence>
<dbReference type="SUPFAM" id="SSF51182">
    <property type="entry name" value="RmlC-like cupins"/>
    <property type="match status" value="1"/>
</dbReference>
<evidence type="ECO:0000259" key="5">
    <source>
        <dbReference type="Pfam" id="PF05726"/>
    </source>
</evidence>
<evidence type="ECO:0000256" key="1">
    <source>
        <dbReference type="ARBA" id="ARBA00008416"/>
    </source>
</evidence>
<reference evidence="6" key="2">
    <citation type="journal article" date="2022" name="Microbiol. Resour. Announc.">
        <title>Metagenome Sequencing to Explore Phylogenomics of Terrestrial Cyanobacteria.</title>
        <authorList>
            <person name="Ward R.D."/>
            <person name="Stajich J.E."/>
            <person name="Johansen J.R."/>
            <person name="Huntemann M."/>
            <person name="Clum A."/>
            <person name="Foster B."/>
            <person name="Foster B."/>
            <person name="Roux S."/>
            <person name="Palaniappan K."/>
            <person name="Varghese N."/>
            <person name="Mukherjee S."/>
            <person name="Reddy T.B.K."/>
            <person name="Daum C."/>
            <person name="Copeland A."/>
            <person name="Chen I.A."/>
            <person name="Ivanova N.N."/>
            <person name="Kyrpides N.C."/>
            <person name="Shapiro N."/>
            <person name="Eloe-Fadrosh E.A."/>
            <person name="Pietrasiak N."/>
        </authorList>
    </citation>
    <scope>NUCLEOTIDE SEQUENCE</scope>
    <source>
        <strain evidence="6">UHER 2000/2452</strain>
    </source>
</reference>
<dbReference type="CDD" id="cd02909">
    <property type="entry name" value="cupin_pirin_N"/>
    <property type="match status" value="1"/>
</dbReference>
<dbReference type="InterPro" id="IPR012093">
    <property type="entry name" value="Pirin"/>
</dbReference>
<evidence type="ECO:0000256" key="3">
    <source>
        <dbReference type="RuleBase" id="RU003457"/>
    </source>
</evidence>
<protein>
    <submittedName>
        <fullName evidence="6">Pirin family protein</fullName>
    </submittedName>
</protein>
<comment type="caution">
    <text evidence="6">The sequence shown here is derived from an EMBL/GenBank/DDBJ whole genome shotgun (WGS) entry which is preliminary data.</text>
</comment>
<dbReference type="AlphaFoldDB" id="A0A951UMI9"/>
<dbReference type="InterPro" id="IPR011051">
    <property type="entry name" value="RmlC_Cupin_sf"/>
</dbReference>
<feature type="binding site" evidence="2">
    <location>
        <position position="65"/>
    </location>
    <ligand>
        <name>Fe cation</name>
        <dbReference type="ChEBI" id="CHEBI:24875"/>
    </ligand>
</feature>
<dbReference type="Proteomes" id="UP000757435">
    <property type="component" value="Unassembled WGS sequence"/>
</dbReference>
<dbReference type="PANTHER" id="PTHR13903">
    <property type="entry name" value="PIRIN-RELATED"/>
    <property type="match status" value="1"/>
</dbReference>
<gene>
    <name evidence="6" type="ORF">KME15_13600</name>
</gene>
<dbReference type="Gene3D" id="2.60.120.10">
    <property type="entry name" value="Jelly Rolls"/>
    <property type="match status" value="2"/>
</dbReference>
<name>A0A951UMI9_9CYAN</name>